<keyword evidence="5" id="KW-1185">Reference proteome</keyword>
<dbReference type="AlphaFoldDB" id="A0A8J7U2L1"/>
<evidence type="ECO:0000313" key="4">
    <source>
        <dbReference type="EMBL" id="MBO1318707.1"/>
    </source>
</evidence>
<reference evidence="4" key="1">
    <citation type="submission" date="2021-03" db="EMBL/GenBank/DDBJ databases">
        <authorList>
            <person name="Wang G."/>
        </authorList>
    </citation>
    <scope>NUCLEOTIDE SEQUENCE</scope>
    <source>
        <strain evidence="4">KCTC 12899</strain>
    </source>
</reference>
<dbReference type="EMBL" id="JAFREP010000007">
    <property type="protein sequence ID" value="MBO1318707.1"/>
    <property type="molecule type" value="Genomic_DNA"/>
</dbReference>
<dbReference type="PANTHER" id="PTHR10259">
    <property type="entry name" value="THIOPURINE S-METHYLTRANSFERASE"/>
    <property type="match status" value="1"/>
</dbReference>
<sequence>MEAEYWYECRQTNDLGFHQPEGNALFAHHFDRLNFLKGSRLLKGRRIFVPLCGKTRDMAWLLANGFRMVGTELSEIAVRQFIDGLGVNPTIGASGDLTRYSAVNLDLFVGDIFALSAAQLGAVDAVYDRAALVSLPAEMRRRYPPSAKTHRRRGPTAHQF</sequence>
<organism evidence="4 5">
    <name type="scientific">Acanthopleuribacter pedis</name>
    <dbReference type="NCBI Taxonomy" id="442870"/>
    <lineage>
        <taxon>Bacteria</taxon>
        <taxon>Pseudomonadati</taxon>
        <taxon>Acidobacteriota</taxon>
        <taxon>Holophagae</taxon>
        <taxon>Acanthopleuribacterales</taxon>
        <taxon>Acanthopleuribacteraceae</taxon>
        <taxon>Acanthopleuribacter</taxon>
    </lineage>
</organism>
<dbReference type="PANTHER" id="PTHR10259:SF11">
    <property type="entry name" value="THIOPURINE S-METHYLTRANSFERASE"/>
    <property type="match status" value="1"/>
</dbReference>
<protein>
    <recommendedName>
        <fullName evidence="6">Thiopurine S-methyltransferase</fullName>
    </recommendedName>
</protein>
<gene>
    <name evidence="4" type="ORF">J3U88_09565</name>
</gene>
<evidence type="ECO:0000256" key="1">
    <source>
        <dbReference type="ARBA" id="ARBA00022603"/>
    </source>
</evidence>
<keyword evidence="2" id="KW-0808">Transferase</keyword>
<dbReference type="Gene3D" id="3.40.50.150">
    <property type="entry name" value="Vaccinia Virus protein VP39"/>
    <property type="match status" value="1"/>
</dbReference>
<dbReference type="RefSeq" id="WP_207858364.1">
    <property type="nucleotide sequence ID" value="NZ_JAFREP010000007.1"/>
</dbReference>
<dbReference type="InterPro" id="IPR008854">
    <property type="entry name" value="TPMT"/>
</dbReference>
<dbReference type="Proteomes" id="UP000664417">
    <property type="component" value="Unassembled WGS sequence"/>
</dbReference>
<dbReference type="GO" id="GO:0008119">
    <property type="term" value="F:thiopurine S-methyltransferase activity"/>
    <property type="evidence" value="ECO:0007669"/>
    <property type="project" value="TreeGrafter"/>
</dbReference>
<evidence type="ECO:0000256" key="3">
    <source>
        <dbReference type="ARBA" id="ARBA00022691"/>
    </source>
</evidence>
<dbReference type="SUPFAM" id="SSF53335">
    <property type="entry name" value="S-adenosyl-L-methionine-dependent methyltransferases"/>
    <property type="match status" value="1"/>
</dbReference>
<accession>A0A8J7U2L1</accession>
<dbReference type="PROSITE" id="PS51585">
    <property type="entry name" value="SAM_MT_TPMT"/>
    <property type="match status" value="1"/>
</dbReference>
<evidence type="ECO:0000313" key="5">
    <source>
        <dbReference type="Proteomes" id="UP000664417"/>
    </source>
</evidence>
<dbReference type="GO" id="GO:0032259">
    <property type="term" value="P:methylation"/>
    <property type="evidence" value="ECO:0007669"/>
    <property type="project" value="UniProtKB-KW"/>
</dbReference>
<evidence type="ECO:0008006" key="6">
    <source>
        <dbReference type="Google" id="ProtNLM"/>
    </source>
</evidence>
<evidence type="ECO:0000256" key="2">
    <source>
        <dbReference type="ARBA" id="ARBA00022679"/>
    </source>
</evidence>
<keyword evidence="1" id="KW-0489">Methyltransferase</keyword>
<proteinExistence type="predicted"/>
<keyword evidence="3" id="KW-0949">S-adenosyl-L-methionine</keyword>
<dbReference type="InterPro" id="IPR029063">
    <property type="entry name" value="SAM-dependent_MTases_sf"/>
</dbReference>
<dbReference type="Pfam" id="PF05724">
    <property type="entry name" value="TPMT"/>
    <property type="match status" value="1"/>
</dbReference>
<name>A0A8J7U2L1_9BACT</name>
<comment type="caution">
    <text evidence="4">The sequence shown here is derived from an EMBL/GenBank/DDBJ whole genome shotgun (WGS) entry which is preliminary data.</text>
</comment>